<proteinExistence type="predicted"/>
<comment type="caution">
    <text evidence="1">The sequence shown here is derived from an EMBL/GenBank/DDBJ whole genome shotgun (WGS) entry which is preliminary data.</text>
</comment>
<evidence type="ECO:0000313" key="1">
    <source>
        <dbReference type="EMBL" id="KNZ62857.1"/>
    </source>
</evidence>
<organism evidence="1 2">
    <name type="scientific">Puccinia sorghi</name>
    <dbReference type="NCBI Taxonomy" id="27349"/>
    <lineage>
        <taxon>Eukaryota</taxon>
        <taxon>Fungi</taxon>
        <taxon>Dikarya</taxon>
        <taxon>Basidiomycota</taxon>
        <taxon>Pucciniomycotina</taxon>
        <taxon>Pucciniomycetes</taxon>
        <taxon>Pucciniales</taxon>
        <taxon>Pucciniaceae</taxon>
        <taxon>Puccinia</taxon>
    </lineage>
</organism>
<sequence>MNSKPFKGLNSKPFLTGRALSSSNKNSFSLKSLLKALPARKVVPGNNGSIKSEPFSTLDFSACVSCFMSTQKFNLLNEVIENQAEVQVSDKLRRPRSEYHGAEPQSVTLMTFSKVVDISEELGPRATHELAKQRTRSRRNTFMNLKIKKSSSRPNTAIEAIISDRRLESVVESAAPEGLRARHSEHLRKSRDQLFLKKETPKACLLKNITPTAREVRLKYRRYTPPLDSFELQRSLQRQRCNEGIFCPRLDPSSYARIMHQEEHRRRIENLAYRTNPFLLPDDNTINNGVRSLKLETIPESVGVWSISKDPRDPRQRRNKLEYLVTSW</sequence>
<keyword evidence="2" id="KW-1185">Reference proteome</keyword>
<dbReference type="AlphaFoldDB" id="A0A0L6VQD4"/>
<dbReference type="EMBL" id="LAVV01002388">
    <property type="protein sequence ID" value="KNZ62857.1"/>
    <property type="molecule type" value="Genomic_DNA"/>
</dbReference>
<gene>
    <name evidence="1" type="ORF">VP01_1214g4</name>
</gene>
<protein>
    <submittedName>
        <fullName evidence="1">Uncharacterized protein</fullName>
    </submittedName>
</protein>
<reference evidence="1 2" key="1">
    <citation type="submission" date="2015-08" db="EMBL/GenBank/DDBJ databases">
        <title>Next Generation Sequencing and Analysis of the Genome of Puccinia sorghi L Schw, the Causal Agent of Maize Common Rust.</title>
        <authorList>
            <person name="Rochi L."/>
            <person name="Burguener G."/>
            <person name="Darino M."/>
            <person name="Turjanski A."/>
            <person name="Kreff E."/>
            <person name="Dieguez M.J."/>
            <person name="Sacco F."/>
        </authorList>
    </citation>
    <scope>NUCLEOTIDE SEQUENCE [LARGE SCALE GENOMIC DNA]</scope>
    <source>
        <strain evidence="1 2">RO10H11247</strain>
    </source>
</reference>
<evidence type="ECO:0000313" key="2">
    <source>
        <dbReference type="Proteomes" id="UP000037035"/>
    </source>
</evidence>
<name>A0A0L6VQD4_9BASI</name>
<accession>A0A0L6VQD4</accession>
<dbReference type="Proteomes" id="UP000037035">
    <property type="component" value="Unassembled WGS sequence"/>
</dbReference>
<dbReference type="VEuPathDB" id="FungiDB:VP01_1214g4"/>
<dbReference type="OrthoDB" id="2500100at2759"/>